<evidence type="ECO:0000313" key="2">
    <source>
        <dbReference type="EMBL" id="KIL43543.1"/>
    </source>
</evidence>
<dbReference type="InterPro" id="IPR011050">
    <property type="entry name" value="Pectin_lyase_fold/virulence"/>
</dbReference>
<keyword evidence="3" id="KW-1185">Reference proteome</keyword>
<proteinExistence type="predicted"/>
<organism evidence="2 3">
    <name type="scientific">Jeotgalibacillus alimentarius</name>
    <dbReference type="NCBI Taxonomy" id="135826"/>
    <lineage>
        <taxon>Bacteria</taxon>
        <taxon>Bacillati</taxon>
        <taxon>Bacillota</taxon>
        <taxon>Bacilli</taxon>
        <taxon>Bacillales</taxon>
        <taxon>Caryophanaceae</taxon>
        <taxon>Jeotgalibacillus</taxon>
    </lineage>
</organism>
<dbReference type="RefSeq" id="WP_041123731.1">
    <property type="nucleotide sequence ID" value="NZ_JXRQ01000029.1"/>
</dbReference>
<dbReference type="STRING" id="135826.KP77_32490"/>
<evidence type="ECO:0000313" key="3">
    <source>
        <dbReference type="Proteomes" id="UP000031950"/>
    </source>
</evidence>
<dbReference type="Gene3D" id="2.160.20.10">
    <property type="entry name" value="Single-stranded right-handed beta-helix, Pectin lyase-like"/>
    <property type="match status" value="1"/>
</dbReference>
<protein>
    <recommendedName>
        <fullName evidence="1">Rhamnogalacturonase A/B/Epimerase-like pectate lyase domain-containing protein</fullName>
    </recommendedName>
</protein>
<gene>
    <name evidence="2" type="ORF">KP77_32490</name>
</gene>
<comment type="caution">
    <text evidence="2">The sequence shown here is derived from an EMBL/GenBank/DDBJ whole genome shotgun (WGS) entry which is preliminary data.</text>
</comment>
<dbReference type="OrthoDB" id="6502305at2"/>
<evidence type="ECO:0000259" key="1">
    <source>
        <dbReference type="Pfam" id="PF12708"/>
    </source>
</evidence>
<accession>A0A0C2VHT4</accession>
<dbReference type="InterPro" id="IPR012334">
    <property type="entry name" value="Pectin_lyas_fold"/>
</dbReference>
<sequence>MKKLMITLVSLGGMIALISLWPEDEKTHGTIDPRPESADTAYVNVKEYGAVGDGEHDDTEAIRTAIEENDHIYFPTGTYLITGSIEVDSKRVEGSGMDTAVIHSTANEPIFRITGSKNDVRNLGLSYEGWDQREYTKRNAIQFEEQVANSVFESIHMVSVYRGFYIAQDKENYAFSVNMRNIYVYQYAKNAIHLVPPQGGNTGSVIENIYTSNGLRDNRYEADVVPFVFERASEMTLIQLNAEWANMDTAFQFDYCFNVVVISPHLEGNNLRNENSTFFDINDSNIKIIGGRAYDNEIETDSSIFTMKWNSMVSADTFYTESNTETGGTLSLLRTEDSTEGRLELTGFKTDKDELLQNQFLLNQDGTPVLTRLNDQSYFDGMGAYPAGALPEPSAVWRGKMILVKHGEGDKVYICVGTRDGYEWQEVSKSGEDT</sequence>
<dbReference type="SUPFAM" id="SSF51126">
    <property type="entry name" value="Pectin lyase-like"/>
    <property type="match status" value="1"/>
</dbReference>
<dbReference type="PATRIC" id="fig|135826.4.peg.3227"/>
<reference evidence="2 3" key="1">
    <citation type="submission" date="2015-01" db="EMBL/GenBank/DDBJ databases">
        <title>Genome sequence of Jeotgalibacillus alimentarius.</title>
        <authorList>
            <person name="Goh K.M."/>
            <person name="Chan K.-G."/>
            <person name="Yaakop A.S."/>
            <person name="Ee R."/>
            <person name="Gan H.M."/>
            <person name="Chan C.S."/>
        </authorList>
    </citation>
    <scope>NUCLEOTIDE SEQUENCE [LARGE SCALE GENOMIC DNA]</scope>
    <source>
        <strain evidence="2 3">YKJ-13</strain>
    </source>
</reference>
<dbReference type="InterPro" id="IPR024535">
    <property type="entry name" value="RHGA/B-epi-like_pectate_lyase"/>
</dbReference>
<dbReference type="EMBL" id="JXRQ01000029">
    <property type="protein sequence ID" value="KIL43543.1"/>
    <property type="molecule type" value="Genomic_DNA"/>
</dbReference>
<dbReference type="Proteomes" id="UP000031950">
    <property type="component" value="Unassembled WGS sequence"/>
</dbReference>
<dbReference type="AlphaFoldDB" id="A0A0C2VHT4"/>
<feature type="domain" description="Rhamnogalacturonase A/B/Epimerase-like pectate lyase" evidence="1">
    <location>
        <begin position="42"/>
        <end position="163"/>
    </location>
</feature>
<name>A0A0C2VHT4_9BACL</name>
<dbReference type="Pfam" id="PF12708">
    <property type="entry name" value="Pect-lyase_RHGA_epim"/>
    <property type="match status" value="1"/>
</dbReference>